<dbReference type="PANTHER" id="PTHR43153">
    <property type="entry name" value="ELECTRON TRANSFER FLAVOPROTEIN ALPHA"/>
    <property type="match status" value="1"/>
</dbReference>
<dbReference type="SUPFAM" id="SSF52402">
    <property type="entry name" value="Adenine nucleotide alpha hydrolases-like"/>
    <property type="match status" value="1"/>
</dbReference>
<dbReference type="OrthoDB" id="2810176at2"/>
<dbReference type="InterPro" id="IPR014731">
    <property type="entry name" value="ETF_asu_C"/>
</dbReference>
<evidence type="ECO:0000256" key="1">
    <source>
        <dbReference type="ARBA" id="ARBA00005817"/>
    </source>
</evidence>
<comment type="cofactor">
    <cofactor evidence="2">
        <name>FAD</name>
        <dbReference type="ChEBI" id="CHEBI:57692"/>
    </cofactor>
    <text evidence="2">Binds 1 FAD per dimer.</text>
</comment>
<feature type="binding site" evidence="2">
    <location>
        <position position="294"/>
    </location>
    <ligand>
        <name>FAD</name>
        <dbReference type="ChEBI" id="CHEBI:57692"/>
    </ligand>
</feature>
<dbReference type="EMBL" id="NTWE01000050">
    <property type="protein sequence ID" value="PEV96844.1"/>
    <property type="molecule type" value="Genomic_DNA"/>
</dbReference>
<feature type="binding site" evidence="2">
    <location>
        <begin position="273"/>
        <end position="280"/>
    </location>
    <ligand>
        <name>FAD</name>
        <dbReference type="ChEBI" id="CHEBI:57692"/>
    </ligand>
</feature>
<feature type="domain" description="Electron transfer flavoprotein alpha/beta-subunit N-terminal" evidence="3">
    <location>
        <begin position="5"/>
        <end position="186"/>
    </location>
</feature>
<dbReference type="GO" id="GO:0033539">
    <property type="term" value="P:fatty acid beta-oxidation using acyl-CoA dehydrogenase"/>
    <property type="evidence" value="ECO:0007669"/>
    <property type="project" value="TreeGrafter"/>
</dbReference>
<evidence type="ECO:0000313" key="4">
    <source>
        <dbReference type="EMBL" id="PEV96844.1"/>
    </source>
</evidence>
<dbReference type="GO" id="GO:0050660">
    <property type="term" value="F:flavin adenine dinucleotide binding"/>
    <property type="evidence" value="ECO:0007669"/>
    <property type="project" value="InterPro"/>
</dbReference>
<proteinExistence type="inferred from homology"/>
<dbReference type="SMART" id="SM00893">
    <property type="entry name" value="ETF"/>
    <property type="match status" value="1"/>
</dbReference>
<accession>A0A2A8PPU5</accession>
<dbReference type="InterPro" id="IPR001308">
    <property type="entry name" value="ETF_a/FixB"/>
</dbReference>
<dbReference type="GO" id="GO:0009055">
    <property type="term" value="F:electron transfer activity"/>
    <property type="evidence" value="ECO:0007669"/>
    <property type="project" value="InterPro"/>
</dbReference>
<dbReference type="PANTHER" id="PTHR43153:SF1">
    <property type="entry name" value="ELECTRON TRANSFER FLAVOPROTEIN SUBUNIT ALPHA, MITOCHONDRIAL"/>
    <property type="match status" value="1"/>
</dbReference>
<sequence length="326" mass="36166">MGKEIVVIGDSQEYSGEHILQMLTKARSLGNQWGSRVSVLCVGKWDDGRIDTLFQYGADHIEICRQEGKFNRLYFTDIMAEMIKLINPSVILVPATETGISTAASLSVRFEAGLVSDCIDIDFDEDGELYFLRENIHNSTIYRIKGMNSSMILGTIKKDVFGKQECLRLGKGTAMEFTYNGGKEKPSNNWEVLETIKIEGKQDIEIHIYKKIFCIGRGVKKKETFERICRLAEKCGAGIVGTRASVEAGFIEKGRLVGQSGKRLSRSIYVGFGVSGASQHMIGVKDAKLIIAVNHDKNAPIFDYADYAIVDNLEAVLDELEKITGA</sequence>
<dbReference type="SUPFAM" id="SSF52467">
    <property type="entry name" value="DHS-like NAD/FAD-binding domain"/>
    <property type="match status" value="1"/>
</dbReference>
<keyword evidence="2" id="KW-0274">FAD</keyword>
<dbReference type="Gene3D" id="3.40.50.620">
    <property type="entry name" value="HUPs"/>
    <property type="match status" value="1"/>
</dbReference>
<evidence type="ECO:0000313" key="5">
    <source>
        <dbReference type="Proteomes" id="UP000220635"/>
    </source>
</evidence>
<dbReference type="Proteomes" id="UP000220635">
    <property type="component" value="Unassembled WGS sequence"/>
</dbReference>
<evidence type="ECO:0000256" key="2">
    <source>
        <dbReference type="PIRSR" id="PIRSR000089-1"/>
    </source>
</evidence>
<keyword evidence="2" id="KW-0285">Flavoprotein</keyword>
<name>A0A2A8PPU5_BACCE</name>
<dbReference type="InterPro" id="IPR029035">
    <property type="entry name" value="DHS-like_NAD/FAD-binding_dom"/>
</dbReference>
<comment type="caution">
    <text evidence="4">The sequence shown here is derived from an EMBL/GenBank/DDBJ whole genome shotgun (WGS) entry which is preliminary data.</text>
</comment>
<dbReference type="Pfam" id="PF01012">
    <property type="entry name" value="ETF"/>
    <property type="match status" value="1"/>
</dbReference>
<dbReference type="PIRSF" id="PIRSF000089">
    <property type="entry name" value="Electra_flavoP_a"/>
    <property type="match status" value="1"/>
</dbReference>
<dbReference type="Gene3D" id="3.40.50.1220">
    <property type="entry name" value="TPP-binding domain"/>
    <property type="match status" value="1"/>
</dbReference>
<protein>
    <recommendedName>
        <fullName evidence="3">Electron transfer flavoprotein alpha/beta-subunit N-terminal domain-containing protein</fullName>
    </recommendedName>
</protein>
<dbReference type="InterPro" id="IPR014730">
    <property type="entry name" value="ETF_a/b_N"/>
</dbReference>
<evidence type="ECO:0000259" key="3">
    <source>
        <dbReference type="SMART" id="SM00893"/>
    </source>
</evidence>
<feature type="binding site" evidence="2">
    <location>
        <position position="217"/>
    </location>
    <ligand>
        <name>FAD</name>
        <dbReference type="ChEBI" id="CHEBI:57692"/>
    </ligand>
</feature>
<comment type="similarity">
    <text evidence="1">Belongs to the ETF alpha-subunit/FixB family.</text>
</comment>
<dbReference type="AlphaFoldDB" id="A0A2A8PPU5"/>
<dbReference type="InterPro" id="IPR014729">
    <property type="entry name" value="Rossmann-like_a/b/a_fold"/>
</dbReference>
<dbReference type="Pfam" id="PF00766">
    <property type="entry name" value="ETF_alpha"/>
    <property type="match status" value="1"/>
</dbReference>
<reference evidence="4 5" key="1">
    <citation type="submission" date="2017-09" db="EMBL/GenBank/DDBJ databases">
        <title>Large-scale bioinformatics analysis of Bacillus genomes uncovers conserved roles of natural products in bacterial physiology.</title>
        <authorList>
            <consortium name="Agbiome Team Llc"/>
            <person name="Bleich R.M."/>
            <person name="Grubbs K.J."/>
            <person name="Santa Maria K.C."/>
            <person name="Allen S.E."/>
            <person name="Farag S."/>
            <person name="Shank E.A."/>
            <person name="Bowers A."/>
        </authorList>
    </citation>
    <scope>NUCLEOTIDE SEQUENCE [LARGE SCALE GENOMIC DNA]</scope>
    <source>
        <strain evidence="4 5">AFS010695</strain>
    </source>
</reference>
<feature type="binding site" evidence="2">
    <location>
        <begin position="242"/>
        <end position="243"/>
    </location>
    <ligand>
        <name>FAD</name>
        <dbReference type="ChEBI" id="CHEBI:57692"/>
    </ligand>
</feature>
<dbReference type="RefSeq" id="WP_097807671.1">
    <property type="nucleotide sequence ID" value="NZ_NTWE01000050.1"/>
</dbReference>
<gene>
    <name evidence="4" type="ORF">CN425_24920</name>
</gene>
<organism evidence="4 5">
    <name type="scientific">Bacillus cereus</name>
    <dbReference type="NCBI Taxonomy" id="1396"/>
    <lineage>
        <taxon>Bacteria</taxon>
        <taxon>Bacillati</taxon>
        <taxon>Bacillota</taxon>
        <taxon>Bacilli</taxon>
        <taxon>Bacillales</taxon>
        <taxon>Bacillaceae</taxon>
        <taxon>Bacillus</taxon>
        <taxon>Bacillus cereus group</taxon>
    </lineage>
</organism>